<dbReference type="STRING" id="626522.GCWU000325_00288"/>
<dbReference type="PROSITE" id="PS51257">
    <property type="entry name" value="PROKAR_LIPOPROTEIN"/>
    <property type="match status" value="1"/>
</dbReference>
<evidence type="ECO:0000259" key="2">
    <source>
        <dbReference type="Pfam" id="PF19886"/>
    </source>
</evidence>
<evidence type="ECO:0000313" key="4">
    <source>
        <dbReference type="Proteomes" id="UP000003460"/>
    </source>
</evidence>
<dbReference type="EMBL" id="ACIJ02000005">
    <property type="protein sequence ID" value="EEX72771.1"/>
    <property type="molecule type" value="Genomic_DNA"/>
</dbReference>
<dbReference type="Pfam" id="PF19886">
    <property type="entry name" value="DUF6359"/>
    <property type="match status" value="1"/>
</dbReference>
<reference evidence="3" key="1">
    <citation type="submission" date="2009-09" db="EMBL/GenBank/DDBJ databases">
        <authorList>
            <person name="Weinstock G."/>
            <person name="Sodergren E."/>
            <person name="Clifton S."/>
            <person name="Fulton L."/>
            <person name="Fulton B."/>
            <person name="Courtney L."/>
            <person name="Fronick C."/>
            <person name="Harrison M."/>
            <person name="Strong C."/>
            <person name="Farmer C."/>
            <person name="Delahaunty K."/>
            <person name="Markovic C."/>
            <person name="Hall O."/>
            <person name="Minx P."/>
            <person name="Tomlinson C."/>
            <person name="Mitreva M."/>
            <person name="Nelson J."/>
            <person name="Hou S."/>
            <person name="Wollam A."/>
            <person name="Pepin K.H."/>
            <person name="Johnson M."/>
            <person name="Bhonagiri V."/>
            <person name="Nash W.E."/>
            <person name="Warren W."/>
            <person name="Chinwalla A."/>
            <person name="Mardis E.R."/>
            <person name="Wilson R.K."/>
        </authorList>
    </citation>
    <scope>NUCLEOTIDE SEQUENCE [LARGE SCALE GENOMIC DNA]</scope>
    <source>
        <strain evidence="3">ATCC 51259</strain>
    </source>
</reference>
<dbReference type="AlphaFoldDB" id="C9LDL7"/>
<sequence>MRKLPWILFCFLILLSGCNKIELPGKKSKGGNPKDTTKIKPPVVDPDTNFDTLTVAQVQNCPDDALLYVRGYIVGFVAGTTLSKAVFGLPTAEDKNTNILLADTPEETDVTRCLPIKLKPDVRGDLGLKDHPKHYKRRFVIKGLTGQYFKCKGLLDVYEFYATSFVDKPSGGDDPGTNPGGEKPGGGGAETPNVDTNPAVVHEGRSIKQKER</sequence>
<dbReference type="eggNOG" id="COG4085">
    <property type="taxonomic scope" value="Bacteria"/>
</dbReference>
<dbReference type="RefSeq" id="WP_006254062.1">
    <property type="nucleotide sequence ID" value="NZ_GG700642.1"/>
</dbReference>
<organism evidence="3 4">
    <name type="scientific">Alloprevotella tannerae ATCC 51259</name>
    <dbReference type="NCBI Taxonomy" id="626522"/>
    <lineage>
        <taxon>Bacteria</taxon>
        <taxon>Pseudomonadati</taxon>
        <taxon>Bacteroidota</taxon>
        <taxon>Bacteroidia</taxon>
        <taxon>Bacteroidales</taxon>
        <taxon>Prevotellaceae</taxon>
        <taxon>Alloprevotella</taxon>
    </lineage>
</organism>
<evidence type="ECO:0000313" key="3">
    <source>
        <dbReference type="EMBL" id="EEX72771.1"/>
    </source>
</evidence>
<dbReference type="InterPro" id="IPR045939">
    <property type="entry name" value="YhcR_N"/>
</dbReference>
<name>C9LDL7_9BACT</name>
<protein>
    <recommendedName>
        <fullName evidence="2">Endonuclease YhcR N-terminal domain-containing protein</fullName>
    </recommendedName>
</protein>
<feature type="domain" description="Endonuclease YhcR N-terminal" evidence="2">
    <location>
        <begin position="53"/>
        <end position="160"/>
    </location>
</feature>
<proteinExistence type="predicted"/>
<feature type="compositionally biased region" description="Gly residues" evidence="1">
    <location>
        <begin position="178"/>
        <end position="189"/>
    </location>
</feature>
<dbReference type="Proteomes" id="UP000003460">
    <property type="component" value="Unassembled WGS sequence"/>
</dbReference>
<accession>C9LDL7</accession>
<keyword evidence="4" id="KW-1185">Reference proteome</keyword>
<dbReference type="GeneID" id="84575593"/>
<feature type="region of interest" description="Disordered" evidence="1">
    <location>
        <begin position="168"/>
        <end position="212"/>
    </location>
</feature>
<evidence type="ECO:0000256" key="1">
    <source>
        <dbReference type="SAM" id="MobiDB-lite"/>
    </source>
</evidence>
<dbReference type="HOGENOM" id="CLU_1298832_0_0_10"/>
<gene>
    <name evidence="3" type="ORF">GCWU000325_00288</name>
</gene>
<comment type="caution">
    <text evidence="3">The sequence shown here is derived from an EMBL/GenBank/DDBJ whole genome shotgun (WGS) entry which is preliminary data.</text>
</comment>
<dbReference type="OrthoDB" id="1079888at2"/>
<feature type="compositionally biased region" description="Basic and acidic residues" evidence="1">
    <location>
        <begin position="202"/>
        <end position="212"/>
    </location>
</feature>